<dbReference type="AlphaFoldDB" id="A0A932EPM9"/>
<dbReference type="Proteomes" id="UP000779809">
    <property type="component" value="Unassembled WGS sequence"/>
</dbReference>
<dbReference type="EMBL" id="JACPNR010000006">
    <property type="protein sequence ID" value="MBI2678314.1"/>
    <property type="molecule type" value="Genomic_DNA"/>
</dbReference>
<name>A0A932EPM9_9BACT</name>
<sequence>MMMKPIKGGRSMPSVKSHKQTTTHETMGVEEIRLIADLRIMHSKVDELYQISKILRSRHDERAVNQYADHAVLAEDIRKVDELYLWFIQLREESERTRKRANGR</sequence>
<evidence type="ECO:0000313" key="2">
    <source>
        <dbReference type="EMBL" id="MBI2678314.1"/>
    </source>
</evidence>
<organism evidence="2 3">
    <name type="scientific">Candidatus Korobacter versatilis</name>
    <dbReference type="NCBI Taxonomy" id="658062"/>
    <lineage>
        <taxon>Bacteria</taxon>
        <taxon>Pseudomonadati</taxon>
        <taxon>Acidobacteriota</taxon>
        <taxon>Terriglobia</taxon>
        <taxon>Terriglobales</taxon>
        <taxon>Candidatus Korobacteraceae</taxon>
        <taxon>Candidatus Korobacter</taxon>
    </lineage>
</organism>
<comment type="caution">
    <text evidence="2">The sequence shown here is derived from an EMBL/GenBank/DDBJ whole genome shotgun (WGS) entry which is preliminary data.</text>
</comment>
<feature type="region of interest" description="Disordered" evidence="1">
    <location>
        <begin position="1"/>
        <end position="26"/>
    </location>
</feature>
<protein>
    <submittedName>
        <fullName evidence="2">Uncharacterized protein</fullName>
    </submittedName>
</protein>
<reference evidence="2" key="1">
    <citation type="submission" date="2020-07" db="EMBL/GenBank/DDBJ databases">
        <title>Huge and variable diversity of episymbiotic CPR bacteria and DPANN archaea in groundwater ecosystems.</title>
        <authorList>
            <person name="He C.Y."/>
            <person name="Keren R."/>
            <person name="Whittaker M."/>
            <person name="Farag I.F."/>
            <person name="Doudna J."/>
            <person name="Cate J.H.D."/>
            <person name="Banfield J.F."/>
        </authorList>
    </citation>
    <scope>NUCLEOTIDE SEQUENCE</scope>
    <source>
        <strain evidence="2">NC_groundwater_580_Pr5_B-0.1um_64_19</strain>
    </source>
</reference>
<evidence type="ECO:0000313" key="3">
    <source>
        <dbReference type="Proteomes" id="UP000779809"/>
    </source>
</evidence>
<evidence type="ECO:0000256" key="1">
    <source>
        <dbReference type="SAM" id="MobiDB-lite"/>
    </source>
</evidence>
<gene>
    <name evidence="2" type="ORF">HYX28_06000</name>
</gene>
<accession>A0A932EPM9</accession>
<proteinExistence type="predicted"/>